<dbReference type="PANTHER" id="PTHR46347">
    <property type="entry name" value="RING/FYVE/PHD ZINC FINGER SUPERFAMILY PROTEIN"/>
    <property type="match status" value="1"/>
</dbReference>
<proteinExistence type="predicted"/>
<dbReference type="Pfam" id="PF12906">
    <property type="entry name" value="RINGv"/>
    <property type="match status" value="1"/>
</dbReference>
<dbReference type="PANTHER" id="PTHR46347:SF1">
    <property type="entry name" value="RING_FYVE_PHD ZINC FINGER SUPERFAMILY PROTEIN"/>
    <property type="match status" value="1"/>
</dbReference>
<dbReference type="SMART" id="SM00744">
    <property type="entry name" value="RINGv"/>
    <property type="match status" value="1"/>
</dbReference>
<reference evidence="1 2" key="1">
    <citation type="submission" date="2024-02" db="EMBL/GenBank/DDBJ databases">
        <authorList>
            <person name="Chen Y."/>
            <person name="Shah S."/>
            <person name="Dougan E. K."/>
            <person name="Thang M."/>
            <person name="Chan C."/>
        </authorList>
    </citation>
    <scope>NUCLEOTIDE SEQUENCE [LARGE SCALE GENOMIC DNA]</scope>
</reference>
<dbReference type="CDD" id="cd16495">
    <property type="entry name" value="RING_CH-C4HC3_MARCH"/>
    <property type="match status" value="1"/>
</dbReference>
<accession>A0ABP0JJK1</accession>
<organism evidence="1 2">
    <name type="scientific">Durusdinium trenchii</name>
    <dbReference type="NCBI Taxonomy" id="1381693"/>
    <lineage>
        <taxon>Eukaryota</taxon>
        <taxon>Sar</taxon>
        <taxon>Alveolata</taxon>
        <taxon>Dinophyceae</taxon>
        <taxon>Suessiales</taxon>
        <taxon>Symbiodiniaceae</taxon>
        <taxon>Durusdinium</taxon>
    </lineage>
</organism>
<dbReference type="PROSITE" id="PS51292">
    <property type="entry name" value="ZF_RING_CH"/>
    <property type="match status" value="1"/>
</dbReference>
<evidence type="ECO:0000313" key="2">
    <source>
        <dbReference type="Proteomes" id="UP001642484"/>
    </source>
</evidence>
<keyword evidence="2" id="KW-1185">Reference proteome</keyword>
<dbReference type="InterPro" id="IPR013083">
    <property type="entry name" value="Znf_RING/FYVE/PHD"/>
</dbReference>
<dbReference type="InterPro" id="IPR011016">
    <property type="entry name" value="Znf_RING-CH"/>
</dbReference>
<protein>
    <submittedName>
        <fullName evidence="1">Uncharacterized protein</fullName>
    </submittedName>
</protein>
<dbReference type="EMBL" id="CAXAMN010005558">
    <property type="protein sequence ID" value="CAK9014466.1"/>
    <property type="molecule type" value="Genomic_DNA"/>
</dbReference>
<gene>
    <name evidence="1" type="ORF">CCMP2556_LOCUS11697</name>
</gene>
<name>A0ABP0JJK1_9DINO</name>
<sequence>MLASRWAISSRWAIGVGFGSFLLQQTPTSAEWRVAILLLGAAGIFGALLVTYGAMYLRPSSFHSLKLLEKGSRDACRYFAVSIALLGSFQFLLVALRLWPELLLVATLHELPADLVDAFPEGLELNLTNGVLSGGSLSSSHEPRLSLELPSLSLFDLCGGSLSWTLLSLDFGSPDLRNLGKMLVAYFYWSRTGQLQVPSFNSQVLQFELDEPVEVLLDQDLVACGAPRPLLPQPLMGTWLPATVRGVQPSTMLAQYKYQVYVGGSSDNAEELPACNGTEPLAACVCSVLPTALRRTSRLLIDLEEAPSLEELQASKAILALGSRSFAILEGFSFHHNQYWSHRRSSGQQLWRSYSKKELRLYEPLQCMTGLYCRKHGNSLLCSRQEAQAQIGDWEQQWPSLFWALRWKLVLPLGMLLGWMACILASFITQGSLVLLFYWPLGYFAYAFLRHVDAPVPSIGRSLVVAIYTGMPFMVLHSMLEIVWHMWGDGDLLPSYLEEVIDLELNREFIFYVWLLWSSYLVNRLRFLAAQQRKAPPRLHPQRAEGQEASEAPTCRICFGGSESGRLISPCLCSGSMRYVHMDCLNMWRASSANPQSSFRCDQCQYVYSVQRAFYANILRSALVLHTVTLLVFGLVVLLCAYICLFMDWLQNGSTPESRQLFSESLMEQLTNVTGLEEADKEQLVQVMERMNTWTIGGVPFIHLANGLMMVGLSGCHSLGFFLSHAAGNENNPLPLISGLMILAGLIRVFCSLYRAVKLVSGKVLESAESMILDVYGPVDVPGGVEGVPGRTRGGHEGEGLELAEGLGGARCSAKMPEVSEAGDGDLGEEAGDLACEGCEGEELVEQLGHGDEKSAVDLPFHAVSDAQSVAADGQGAHEDPPVAAREDVPALSRDSPNTEELPFTSPLRMSVQTCDYPEDE</sequence>
<dbReference type="Proteomes" id="UP001642484">
    <property type="component" value="Unassembled WGS sequence"/>
</dbReference>
<evidence type="ECO:0000313" key="1">
    <source>
        <dbReference type="EMBL" id="CAK9014466.1"/>
    </source>
</evidence>
<dbReference type="Gene3D" id="3.30.40.10">
    <property type="entry name" value="Zinc/RING finger domain, C3HC4 (zinc finger)"/>
    <property type="match status" value="1"/>
</dbReference>
<comment type="caution">
    <text evidence="1">The sequence shown here is derived from an EMBL/GenBank/DDBJ whole genome shotgun (WGS) entry which is preliminary data.</text>
</comment>
<dbReference type="SUPFAM" id="SSF57850">
    <property type="entry name" value="RING/U-box"/>
    <property type="match status" value="1"/>
</dbReference>
<dbReference type="GO" id="GO:0016740">
    <property type="term" value="F:transferase activity"/>
    <property type="evidence" value="ECO:0007669"/>
    <property type="project" value="UniProtKB-KW"/>
</dbReference>